<dbReference type="InterPro" id="IPR036921">
    <property type="entry name" value="PurM-like_N_sf"/>
</dbReference>
<dbReference type="InterPro" id="IPR010074">
    <property type="entry name" value="PRibForGlyAmidine_synth_PurL"/>
</dbReference>
<dbReference type="NCBIfam" id="TIGR01736">
    <property type="entry name" value="FGAM_synth_II"/>
    <property type="match status" value="1"/>
</dbReference>
<keyword evidence="5" id="KW-0658">Purine biosynthesis</keyword>
<feature type="non-terminal residue" evidence="12">
    <location>
        <position position="825"/>
    </location>
</feature>
<dbReference type="GO" id="GO:0004642">
    <property type="term" value="F:phosphoribosylformylglycinamidine synthase activity"/>
    <property type="evidence" value="ECO:0007669"/>
    <property type="project" value="UniProtKB-UniRule"/>
</dbReference>
<dbReference type="Pfam" id="PF02769">
    <property type="entry name" value="AIRS_C"/>
    <property type="match status" value="2"/>
</dbReference>
<comment type="caution">
    <text evidence="12">The sequence shown here is derived from an EMBL/GenBank/DDBJ whole genome shotgun (WGS) entry which is preliminary data.</text>
</comment>
<proteinExistence type="inferred from homology"/>
<keyword evidence="7" id="KW-0460">Magnesium</keyword>
<dbReference type="AlphaFoldDB" id="A0A2J0LJJ9"/>
<dbReference type="EMBL" id="PFGP01000003">
    <property type="protein sequence ID" value="PIW67034.1"/>
    <property type="molecule type" value="Genomic_DNA"/>
</dbReference>
<evidence type="ECO:0000256" key="6">
    <source>
        <dbReference type="ARBA" id="ARBA00022840"/>
    </source>
</evidence>
<protein>
    <recommendedName>
        <fullName evidence="8">Phosphoribosylformylglycinamidine synthase subunit PurL</fullName>
        <ecNumber evidence="8">6.3.5.3</ecNumber>
    </recommendedName>
</protein>
<dbReference type="InterPro" id="IPR036676">
    <property type="entry name" value="PurM-like_C_sf"/>
</dbReference>
<dbReference type="InterPro" id="IPR010918">
    <property type="entry name" value="PurM-like_C_dom"/>
</dbReference>
<dbReference type="SUPFAM" id="SSF56042">
    <property type="entry name" value="PurM C-terminal domain-like"/>
    <property type="match status" value="2"/>
</dbReference>
<feature type="domain" description="PurM-like N-terminal" evidence="9">
    <location>
        <begin position="231"/>
        <end position="355"/>
    </location>
</feature>
<feature type="domain" description="Phosphoribosylformylglycinamidine synthase linker" evidence="11">
    <location>
        <begin position="145"/>
        <end position="192"/>
    </location>
</feature>
<evidence type="ECO:0000256" key="1">
    <source>
        <dbReference type="ARBA" id="ARBA00022490"/>
    </source>
</evidence>
<evidence type="ECO:0000313" key="12">
    <source>
        <dbReference type="EMBL" id="PIW67034.1"/>
    </source>
</evidence>
<dbReference type="InterPro" id="IPR041609">
    <property type="entry name" value="PurL_linker"/>
</dbReference>
<dbReference type="HAMAP" id="MF_00420">
    <property type="entry name" value="PurL_2"/>
    <property type="match status" value="1"/>
</dbReference>
<evidence type="ECO:0000256" key="8">
    <source>
        <dbReference type="NCBIfam" id="TIGR01736"/>
    </source>
</evidence>
<feature type="domain" description="PurM-like N-terminal" evidence="9">
    <location>
        <begin position="611"/>
        <end position="707"/>
    </location>
</feature>
<dbReference type="GO" id="GO:0005524">
    <property type="term" value="F:ATP binding"/>
    <property type="evidence" value="ECO:0007669"/>
    <property type="project" value="UniProtKB-KW"/>
</dbReference>
<keyword evidence="1" id="KW-0963">Cytoplasm</keyword>
<dbReference type="GO" id="GO:0006189">
    <property type="term" value="P:'de novo' IMP biosynthetic process"/>
    <property type="evidence" value="ECO:0007669"/>
    <property type="project" value="InterPro"/>
</dbReference>
<dbReference type="Gene3D" id="1.10.8.750">
    <property type="entry name" value="Phosphoribosylformylglycinamidine synthase, linker domain"/>
    <property type="match status" value="1"/>
</dbReference>
<evidence type="ECO:0000313" key="13">
    <source>
        <dbReference type="Proteomes" id="UP000231267"/>
    </source>
</evidence>
<dbReference type="Pfam" id="PF18072">
    <property type="entry name" value="FGAR-AT_linker"/>
    <property type="match status" value="1"/>
</dbReference>
<keyword evidence="3" id="KW-0479">Metal-binding</keyword>
<dbReference type="Gene3D" id="3.30.1330.10">
    <property type="entry name" value="PurM-like, N-terminal domain"/>
    <property type="match status" value="2"/>
</dbReference>
<dbReference type="Gene3D" id="3.90.650.10">
    <property type="entry name" value="PurM-like C-terminal domain"/>
    <property type="match status" value="2"/>
</dbReference>
<dbReference type="InterPro" id="IPR036604">
    <property type="entry name" value="PurS-like_sf"/>
</dbReference>
<dbReference type="GO" id="GO:0046872">
    <property type="term" value="F:metal ion binding"/>
    <property type="evidence" value="ECO:0007669"/>
    <property type="project" value="UniProtKB-KW"/>
</dbReference>
<dbReference type="InterPro" id="IPR016188">
    <property type="entry name" value="PurM-like_N"/>
</dbReference>
<dbReference type="SUPFAM" id="SSF55326">
    <property type="entry name" value="PurM N-terminal domain-like"/>
    <property type="match status" value="2"/>
</dbReference>
<evidence type="ECO:0000259" key="10">
    <source>
        <dbReference type="Pfam" id="PF02769"/>
    </source>
</evidence>
<evidence type="ECO:0000256" key="2">
    <source>
        <dbReference type="ARBA" id="ARBA00022598"/>
    </source>
</evidence>
<gene>
    <name evidence="12" type="primary">purL</name>
    <name evidence="12" type="ORF">COW11_00155</name>
</gene>
<dbReference type="Proteomes" id="UP000231267">
    <property type="component" value="Unassembled WGS sequence"/>
</dbReference>
<dbReference type="EC" id="6.3.5.3" evidence="8"/>
<evidence type="ECO:0000256" key="3">
    <source>
        <dbReference type="ARBA" id="ARBA00022723"/>
    </source>
</evidence>
<keyword evidence="6" id="KW-0067">ATP-binding</keyword>
<organism evidence="12 13">
    <name type="scientific">Candidatus Taenaricola geysiri</name>
    <dbReference type="NCBI Taxonomy" id="1974752"/>
    <lineage>
        <taxon>Bacteria</taxon>
        <taxon>Pseudomonadati</taxon>
        <taxon>Candidatus Omnitrophota</taxon>
        <taxon>Candidatus Taenaricola</taxon>
    </lineage>
</organism>
<reference evidence="12 13" key="1">
    <citation type="submission" date="2017-09" db="EMBL/GenBank/DDBJ databases">
        <title>Depth-based differentiation of microbial function through sediment-hosted aquifers and enrichment of novel symbionts in the deep terrestrial subsurface.</title>
        <authorList>
            <person name="Probst A.J."/>
            <person name="Ladd B."/>
            <person name="Jarett J.K."/>
            <person name="Geller-Mcgrath D.E."/>
            <person name="Sieber C.M."/>
            <person name="Emerson J.B."/>
            <person name="Anantharaman K."/>
            <person name="Thomas B.C."/>
            <person name="Malmstrom R."/>
            <person name="Stieglmeier M."/>
            <person name="Klingl A."/>
            <person name="Woyke T."/>
            <person name="Ryan C.M."/>
            <person name="Banfield J.F."/>
        </authorList>
    </citation>
    <scope>NUCLEOTIDE SEQUENCE [LARGE SCALE GENOMIC DNA]</scope>
    <source>
        <strain evidence="12">CG12_big_fil_rev_8_21_14_0_65_43_15</strain>
    </source>
</reference>
<feature type="domain" description="PurM-like C-terminal" evidence="10">
    <location>
        <begin position="370"/>
        <end position="521"/>
    </location>
</feature>
<keyword evidence="2" id="KW-0436">Ligase</keyword>
<feature type="domain" description="PurM-like C-terminal" evidence="10">
    <location>
        <begin position="746"/>
        <end position="825"/>
    </location>
</feature>
<dbReference type="PANTHER" id="PTHR43555:SF1">
    <property type="entry name" value="PHOSPHORIBOSYLFORMYLGLYCINAMIDINE SYNTHASE SUBUNIT PURL"/>
    <property type="match status" value="1"/>
</dbReference>
<keyword evidence="4" id="KW-0547">Nucleotide-binding</keyword>
<dbReference type="Pfam" id="PF00586">
    <property type="entry name" value="AIRS"/>
    <property type="match status" value="2"/>
</dbReference>
<evidence type="ECO:0000259" key="11">
    <source>
        <dbReference type="Pfam" id="PF18072"/>
    </source>
</evidence>
<evidence type="ECO:0000256" key="4">
    <source>
        <dbReference type="ARBA" id="ARBA00022741"/>
    </source>
</evidence>
<name>A0A2J0LJJ9_9BACT</name>
<evidence type="ECO:0000259" key="9">
    <source>
        <dbReference type="Pfam" id="PF00586"/>
    </source>
</evidence>
<dbReference type="PANTHER" id="PTHR43555">
    <property type="entry name" value="PHOSPHORIBOSYLFORMYLGLYCINAMIDINE SYNTHASE SUBUNIT PURL"/>
    <property type="match status" value="1"/>
</dbReference>
<dbReference type="Gene3D" id="3.30.1280.10">
    <property type="entry name" value="Phosphoribosylformylglycinamidine synthase subunit PurS"/>
    <property type="match status" value="1"/>
</dbReference>
<evidence type="ECO:0000256" key="5">
    <source>
        <dbReference type="ARBA" id="ARBA00022755"/>
    </source>
</evidence>
<sequence>MKEKIYKIFVSEKYSPDFIQAYYIKGALLPKDIKRICVDILTDPVTQEYSVGKNRRRNFSVEIAYNPGVMDPWEESLKKAIKDLGVKTEIQVKTSKIYRRENAEMNKVIQHVVLKGENPFPGLPEYKFKLTTIDLLGANDEKLLKISKDGQLFLNLNEMRAIKNYFKSIDRNPTDAELETLAQTWSEHCGHKTLRGKIEYNGKKIDNLLKSTIMKVTKELKKPWCVSVFKDNAGIIKFDDKHNVCFKVETHNHPSALEPYGGAGTGIGGVIRDTLGTGLGAKPVLNTDVFCFGPPDYPASRLPKGTLHPKRIAKGVVAGVRDYGNRMGIPTANGAVLFDEGFVGNPLVYCGNVGVLPKNKSFKKVSPKELIIVVGGRTGRDGIHGATFSSGELTHESETVSGGAVQIGNAITEKKMADCILKARDENLYNAITDCGAGGLSSAVGELGEDTGAIVRLERVPLKYAGLSYTEIWISEAQERMVLSVPKKNLKRLLDIFAMENVEATNIGEFASNKKLKLYYKNNIVCSLDMQFLHNGLPRFTRSAVWQLRRHKEPKFSCPKDLTAALKNILSDANVASKEWVIRQYDHEVQGGSVLKPLTGVNNAGPSDGCIVKPVLGSKKGLIVTNGINPRYGLIDPYWMAASCIDEALRQVVACGGDLKKVAILDNFCWGNTDKPDRLGSLVRCAEGCYYAAKGYGVPFISGKDSLNNEYSVHGKSIAIPGTILISAMAVMDDTKTAVTMFAKNPGNLIYIIGDTHDELGGSQYLKSNGLIGNSAPKVDVKKGKRIMDAVSRAAKKGLLSAAHDCSEGGIAVAAAEMAFSGGLG</sequence>
<accession>A0A2J0LJJ9</accession>
<dbReference type="CDD" id="cd02204">
    <property type="entry name" value="PurL_repeat2"/>
    <property type="match status" value="1"/>
</dbReference>
<evidence type="ECO:0000256" key="7">
    <source>
        <dbReference type="ARBA" id="ARBA00022842"/>
    </source>
</evidence>
<dbReference type="CDD" id="cd02203">
    <property type="entry name" value="PurL_repeat1"/>
    <property type="match status" value="1"/>
</dbReference>